<sequence length="539" mass="58412">MRISQASYYILVGLAFHSIAEPLLVDLDFGNEDLVERQSGDDAGDSAGNAAGIGGAASQTQNTTTTEGSTGGAGNGTTANSPGFISQPGNVDGDEVICTNLTTGRANKCWDELNLTQWVINWANDNKCYESEGFSTCFLRLHGFWGIDCSQIAPNACVPPQDPNLATQPEVFYVAYNIYAINQFFYSWWEAVGNSGGIATDNIGTIVQIVDIPSNTGVILQDILLALQSVFALIPGPLGIYAAHSAFSFTWQAAAQVISNALNTLPNIGRFLFPIDNSDTQIIQLADLSANFAQAVLVPVQSNLNQTLVSVMSNESEFLAFASQGNFTALPPSLPDQSNYLYFAFNTYLISQALNGNNVYGVIARGTNPQELDTNGTKLNYDIDCQGYDEQNVCDAWWYSGNYESAFTLNDFSHMNRNYGPQITDLLANLTTGELLFEGAEACNSEGNFGQPINITVNAAGVNTACISQLRILTWDMSCTEPKRKNGPIDKNCEFLETTPQNMFLYQNAHAVTDESILSVPAGYLGPLITQTEQKLWRG</sequence>
<feature type="compositionally biased region" description="Low complexity" evidence="1">
    <location>
        <begin position="45"/>
        <end position="68"/>
    </location>
</feature>
<evidence type="ECO:0000256" key="1">
    <source>
        <dbReference type="SAM" id="MobiDB-lite"/>
    </source>
</evidence>
<dbReference type="AlphaFoldDB" id="A0A8H3FLM9"/>
<evidence type="ECO:0000313" key="2">
    <source>
        <dbReference type="EMBL" id="CAF9923271.1"/>
    </source>
</evidence>
<reference evidence="2" key="1">
    <citation type="submission" date="2021-03" db="EMBL/GenBank/DDBJ databases">
        <authorList>
            <person name="Tagirdzhanova G."/>
        </authorList>
    </citation>
    <scope>NUCLEOTIDE SEQUENCE</scope>
</reference>
<dbReference type="EMBL" id="CAJPDT010000033">
    <property type="protein sequence ID" value="CAF9923271.1"/>
    <property type="molecule type" value="Genomic_DNA"/>
</dbReference>
<protein>
    <submittedName>
        <fullName evidence="2">Uncharacterized protein</fullName>
    </submittedName>
</protein>
<keyword evidence="3" id="KW-1185">Reference proteome</keyword>
<proteinExistence type="predicted"/>
<dbReference type="Proteomes" id="UP000664534">
    <property type="component" value="Unassembled WGS sequence"/>
</dbReference>
<accession>A0A8H3FLM9</accession>
<comment type="caution">
    <text evidence="2">The sequence shown here is derived from an EMBL/GenBank/DDBJ whole genome shotgun (WGS) entry which is preliminary data.</text>
</comment>
<gene>
    <name evidence="2" type="ORF">IMSHALPRED_005882</name>
</gene>
<evidence type="ECO:0000313" key="3">
    <source>
        <dbReference type="Proteomes" id="UP000664534"/>
    </source>
</evidence>
<organism evidence="2 3">
    <name type="scientific">Imshaugia aleurites</name>
    <dbReference type="NCBI Taxonomy" id="172621"/>
    <lineage>
        <taxon>Eukaryota</taxon>
        <taxon>Fungi</taxon>
        <taxon>Dikarya</taxon>
        <taxon>Ascomycota</taxon>
        <taxon>Pezizomycotina</taxon>
        <taxon>Lecanoromycetes</taxon>
        <taxon>OSLEUM clade</taxon>
        <taxon>Lecanoromycetidae</taxon>
        <taxon>Lecanorales</taxon>
        <taxon>Lecanorineae</taxon>
        <taxon>Parmeliaceae</taxon>
        <taxon>Imshaugia</taxon>
    </lineage>
</organism>
<feature type="region of interest" description="Disordered" evidence="1">
    <location>
        <begin position="36"/>
        <end position="88"/>
    </location>
</feature>
<dbReference type="OrthoDB" id="5345753at2759"/>
<name>A0A8H3FLM9_9LECA</name>